<dbReference type="Pfam" id="PF13393">
    <property type="entry name" value="tRNA-synt_His"/>
    <property type="match status" value="1"/>
</dbReference>
<dbReference type="AlphaFoldDB" id="A0A1Q2HM65"/>
<dbReference type="PANTHER" id="PTHR43707:SF1">
    <property type="entry name" value="HISTIDINE--TRNA LIGASE, MITOCHONDRIAL-RELATED"/>
    <property type="match status" value="1"/>
</dbReference>
<keyword evidence="5 8" id="KW-0648">Protein biosynthesis</keyword>
<evidence type="ECO:0000313" key="12">
    <source>
        <dbReference type="Proteomes" id="UP000188273"/>
    </source>
</evidence>
<evidence type="ECO:0000256" key="3">
    <source>
        <dbReference type="ARBA" id="ARBA00022598"/>
    </source>
</evidence>
<keyword evidence="3 8" id="KW-0436">Ligase</keyword>
<feature type="binding site" evidence="9">
    <location>
        <position position="126"/>
    </location>
    <ligand>
        <name>L-histidine</name>
        <dbReference type="ChEBI" id="CHEBI:57595"/>
    </ligand>
</feature>
<comment type="similarity">
    <text evidence="1 8">Belongs to the class-II aminoacyl-tRNA synthetase family.</text>
</comment>
<comment type="subcellular location">
    <subcellularLocation>
        <location evidence="8">Cytoplasm</location>
    </subcellularLocation>
</comment>
<dbReference type="RefSeq" id="WP_077538451.1">
    <property type="nucleotide sequence ID" value="NZ_CP019633.1"/>
</dbReference>
<dbReference type="KEGG" id="pbu:L21SP3_00082"/>
<dbReference type="GO" id="GO:0004821">
    <property type="term" value="F:histidine-tRNA ligase activity"/>
    <property type="evidence" value="ECO:0007669"/>
    <property type="project" value="UniProtKB-UniRule"/>
</dbReference>
<dbReference type="Gene3D" id="3.30.930.10">
    <property type="entry name" value="Bira Bifunctional Protein, Domain 2"/>
    <property type="match status" value="1"/>
</dbReference>
<dbReference type="GO" id="GO:0005524">
    <property type="term" value="F:ATP binding"/>
    <property type="evidence" value="ECO:0007669"/>
    <property type="project" value="UniProtKB-UniRule"/>
</dbReference>
<evidence type="ECO:0000256" key="8">
    <source>
        <dbReference type="HAMAP-Rule" id="MF_00127"/>
    </source>
</evidence>
<dbReference type="Gene3D" id="3.40.50.800">
    <property type="entry name" value="Anticodon-binding domain"/>
    <property type="match status" value="1"/>
</dbReference>
<dbReference type="PIRSF" id="PIRSF001549">
    <property type="entry name" value="His-tRNA_synth"/>
    <property type="match status" value="1"/>
</dbReference>
<feature type="binding site" evidence="9">
    <location>
        <position position="269"/>
    </location>
    <ligand>
        <name>L-histidine</name>
        <dbReference type="ChEBI" id="CHEBI:57595"/>
    </ligand>
</feature>
<dbReference type="InterPro" id="IPR004154">
    <property type="entry name" value="Anticodon-bd"/>
</dbReference>
<comment type="catalytic activity">
    <reaction evidence="7 8">
        <text>tRNA(His) + L-histidine + ATP = L-histidyl-tRNA(His) + AMP + diphosphate + H(+)</text>
        <dbReference type="Rhea" id="RHEA:17313"/>
        <dbReference type="Rhea" id="RHEA-COMP:9665"/>
        <dbReference type="Rhea" id="RHEA-COMP:9689"/>
        <dbReference type="ChEBI" id="CHEBI:15378"/>
        <dbReference type="ChEBI" id="CHEBI:30616"/>
        <dbReference type="ChEBI" id="CHEBI:33019"/>
        <dbReference type="ChEBI" id="CHEBI:57595"/>
        <dbReference type="ChEBI" id="CHEBI:78442"/>
        <dbReference type="ChEBI" id="CHEBI:78527"/>
        <dbReference type="ChEBI" id="CHEBI:456215"/>
        <dbReference type="EC" id="6.1.1.21"/>
    </reaction>
</comment>
<evidence type="ECO:0000259" key="10">
    <source>
        <dbReference type="PROSITE" id="PS50862"/>
    </source>
</evidence>
<dbReference type="PROSITE" id="PS50862">
    <property type="entry name" value="AA_TRNA_LIGASE_II"/>
    <property type="match status" value="1"/>
</dbReference>
<feature type="binding site" evidence="9">
    <location>
        <position position="122"/>
    </location>
    <ligand>
        <name>L-histidine</name>
        <dbReference type="ChEBI" id="CHEBI:57595"/>
    </ligand>
</feature>
<keyword evidence="12" id="KW-1185">Reference proteome</keyword>
<evidence type="ECO:0000256" key="7">
    <source>
        <dbReference type="ARBA" id="ARBA00047639"/>
    </source>
</evidence>
<dbReference type="GO" id="GO:0006427">
    <property type="term" value="P:histidyl-tRNA aminoacylation"/>
    <property type="evidence" value="ECO:0007669"/>
    <property type="project" value="UniProtKB-UniRule"/>
</dbReference>
<sequence length="440" mass="50034">MKIQPVKGTRDFYPPQMRLHNWIVGGWKEASLRNGFEEYDGPIFEHLKMYEQKSGEEIAEQLFSFEDRGGRGLAIRPEITPTLARMVNQRINSLPKPIKWFSVPRVCRAERPQKGRLREFYQWNIDIIGVEEIVADAEVILCAVDYLRQTGLTEKDIAVKISSRKMLSRLLEACEIEQELHTGIYAALDKKAKIPEEAFEKLLEEKLPDQEKRQKLLEIFATKQLSELQENLQYSSEAAEAIDELVELFSLLESMGISEYCEFDIGIVRGLAYYTGMVFEIHDREGSLRAICGGGRFDSLLKDFGGPSIPATGMGMGDCVLEILLREKGLISEEMPKPAADYFIAVMDDELVEVAAGLAAKLRLAGFSAEFSYKKAKMKKLMKQASEMKAEKCIILGGEYIENKQIVLKNMETSEQRTADYKQFCDELKFSEPNQENGEE</sequence>
<dbReference type="OrthoDB" id="9800814at2"/>
<protein>
    <recommendedName>
        <fullName evidence="8">Histidine--tRNA ligase</fullName>
        <ecNumber evidence="8">6.1.1.21</ecNumber>
    </recommendedName>
    <alternativeName>
        <fullName evidence="8">Histidyl-tRNA synthetase</fullName>
        <shortName evidence="8">HisRS</shortName>
    </alternativeName>
</protein>
<evidence type="ECO:0000256" key="5">
    <source>
        <dbReference type="ARBA" id="ARBA00022917"/>
    </source>
</evidence>
<evidence type="ECO:0000256" key="4">
    <source>
        <dbReference type="ARBA" id="ARBA00022741"/>
    </source>
</evidence>
<name>A0A1Q2HM65_9BACT</name>
<reference evidence="12" key="1">
    <citation type="submission" date="2017-02" db="EMBL/GenBank/DDBJ databases">
        <title>Comparative genomics and description of representatives of a novel lineage of planctomycetes thriving in anoxic sediments.</title>
        <authorList>
            <person name="Spring S."/>
            <person name="Bunk B."/>
            <person name="Sproer C."/>
            <person name="Klenk H.-P."/>
        </authorList>
    </citation>
    <scope>NUCLEOTIDE SEQUENCE [LARGE SCALE GENOMIC DNA]</scope>
    <source>
        <strain evidence="12">L21-RPul-D3</strain>
    </source>
</reference>
<dbReference type="EC" id="6.1.1.21" evidence="8"/>
<dbReference type="HAMAP" id="MF_00127">
    <property type="entry name" value="His_tRNA_synth"/>
    <property type="match status" value="1"/>
</dbReference>
<dbReference type="InterPro" id="IPR041715">
    <property type="entry name" value="HisRS-like_core"/>
</dbReference>
<dbReference type="Pfam" id="PF03129">
    <property type="entry name" value="HGTP_anticodon"/>
    <property type="match status" value="1"/>
</dbReference>
<dbReference type="InterPro" id="IPR004516">
    <property type="entry name" value="HisRS/HisZ"/>
</dbReference>
<dbReference type="EMBL" id="CP019633">
    <property type="protein sequence ID" value="AQQ08306.1"/>
    <property type="molecule type" value="Genomic_DNA"/>
</dbReference>
<dbReference type="PANTHER" id="PTHR43707">
    <property type="entry name" value="HISTIDYL-TRNA SYNTHETASE"/>
    <property type="match status" value="1"/>
</dbReference>
<dbReference type="GO" id="GO:0005737">
    <property type="term" value="C:cytoplasm"/>
    <property type="evidence" value="ECO:0007669"/>
    <property type="project" value="UniProtKB-SubCell"/>
</dbReference>
<dbReference type="CDD" id="cd00773">
    <property type="entry name" value="HisRS-like_core"/>
    <property type="match status" value="1"/>
</dbReference>
<dbReference type="STRING" id="1940790.L21SP3_00082"/>
<dbReference type="InterPro" id="IPR006195">
    <property type="entry name" value="aa-tRNA-synth_II"/>
</dbReference>
<organism evidence="11 12">
    <name type="scientific">Sedimentisphaera cyanobacteriorum</name>
    <dbReference type="NCBI Taxonomy" id="1940790"/>
    <lineage>
        <taxon>Bacteria</taxon>
        <taxon>Pseudomonadati</taxon>
        <taxon>Planctomycetota</taxon>
        <taxon>Phycisphaerae</taxon>
        <taxon>Sedimentisphaerales</taxon>
        <taxon>Sedimentisphaeraceae</taxon>
        <taxon>Sedimentisphaera</taxon>
    </lineage>
</organism>
<proteinExistence type="inferred from homology"/>
<feature type="binding site" evidence="9">
    <location>
        <position position="108"/>
    </location>
    <ligand>
        <name>L-histidine</name>
        <dbReference type="ChEBI" id="CHEBI:57595"/>
    </ligand>
</feature>
<evidence type="ECO:0000256" key="6">
    <source>
        <dbReference type="ARBA" id="ARBA00023146"/>
    </source>
</evidence>
<dbReference type="SUPFAM" id="SSF52954">
    <property type="entry name" value="Class II aaRS ABD-related"/>
    <property type="match status" value="1"/>
</dbReference>
<feature type="binding site" evidence="9">
    <location>
        <begin position="273"/>
        <end position="274"/>
    </location>
    <ligand>
        <name>L-histidine</name>
        <dbReference type="ChEBI" id="CHEBI:57595"/>
    </ligand>
</feature>
<dbReference type="InterPro" id="IPR036621">
    <property type="entry name" value="Anticodon-bd_dom_sf"/>
</dbReference>
<keyword evidence="8" id="KW-0067">ATP-binding</keyword>
<evidence type="ECO:0000256" key="1">
    <source>
        <dbReference type="ARBA" id="ARBA00008226"/>
    </source>
</evidence>
<keyword evidence="8" id="KW-0963">Cytoplasm</keyword>
<dbReference type="SUPFAM" id="SSF55681">
    <property type="entry name" value="Class II aaRS and biotin synthetases"/>
    <property type="match status" value="1"/>
</dbReference>
<dbReference type="NCBIfam" id="TIGR00442">
    <property type="entry name" value="hisS"/>
    <property type="match status" value="1"/>
</dbReference>
<gene>
    <name evidence="8 11" type="primary">hisS</name>
    <name evidence="11" type="ORF">L21SP3_00082</name>
</gene>
<comment type="subunit">
    <text evidence="2 8">Homodimer.</text>
</comment>
<accession>A0A1Q2HM65</accession>
<evidence type="ECO:0000313" key="11">
    <source>
        <dbReference type="EMBL" id="AQQ08306.1"/>
    </source>
</evidence>
<evidence type="ECO:0000256" key="9">
    <source>
        <dbReference type="PIRSR" id="PIRSR001549-1"/>
    </source>
</evidence>
<keyword evidence="6 8" id="KW-0030">Aminoacyl-tRNA synthetase</keyword>
<keyword evidence="4 8" id="KW-0547">Nucleotide-binding</keyword>
<dbReference type="InterPro" id="IPR045864">
    <property type="entry name" value="aa-tRNA-synth_II/BPL/LPL"/>
</dbReference>
<dbReference type="Proteomes" id="UP000188273">
    <property type="component" value="Chromosome"/>
</dbReference>
<evidence type="ECO:0000256" key="2">
    <source>
        <dbReference type="ARBA" id="ARBA00011738"/>
    </source>
</evidence>
<dbReference type="InterPro" id="IPR015807">
    <property type="entry name" value="His-tRNA-ligase"/>
</dbReference>
<feature type="binding site" evidence="9">
    <location>
        <begin position="78"/>
        <end position="80"/>
    </location>
    <ligand>
        <name>L-histidine</name>
        <dbReference type="ChEBI" id="CHEBI:57595"/>
    </ligand>
</feature>
<feature type="domain" description="Aminoacyl-transfer RNA synthetases class-II family profile" evidence="10">
    <location>
        <begin position="33"/>
        <end position="440"/>
    </location>
</feature>